<protein>
    <recommendedName>
        <fullName evidence="4">Small ribosomal subunit protein uS5</fullName>
    </recommendedName>
    <alternativeName>
        <fullName evidence="5">30S ribosomal protein S5</fullName>
    </alternativeName>
</protein>
<dbReference type="GO" id="GO:0006412">
    <property type="term" value="P:translation"/>
    <property type="evidence" value="ECO:0007669"/>
    <property type="project" value="InterPro"/>
</dbReference>
<feature type="compositionally biased region" description="Basic and acidic residues" evidence="8">
    <location>
        <begin position="187"/>
        <end position="196"/>
    </location>
</feature>
<feature type="compositionally biased region" description="Basic residues" evidence="8">
    <location>
        <begin position="216"/>
        <end position="225"/>
    </location>
</feature>
<evidence type="ECO:0000259" key="9">
    <source>
        <dbReference type="PROSITE" id="PS50881"/>
    </source>
</evidence>
<evidence type="ECO:0000313" key="10">
    <source>
        <dbReference type="EMBL" id="KKR05657.1"/>
    </source>
</evidence>
<keyword evidence="2 6" id="KW-0689">Ribosomal protein</keyword>
<dbReference type="SUPFAM" id="SSF54768">
    <property type="entry name" value="dsRNA-binding domain-like"/>
    <property type="match status" value="1"/>
</dbReference>
<dbReference type="GO" id="GO:0005737">
    <property type="term" value="C:cytoplasm"/>
    <property type="evidence" value="ECO:0007669"/>
    <property type="project" value="UniProtKB-ARBA"/>
</dbReference>
<name>A0A0G0QVL8_9BACT</name>
<dbReference type="InterPro" id="IPR020568">
    <property type="entry name" value="Ribosomal_Su5_D2-typ_SF"/>
</dbReference>
<feature type="compositionally biased region" description="Low complexity" evidence="8">
    <location>
        <begin position="205"/>
        <end position="215"/>
    </location>
</feature>
<evidence type="ECO:0000256" key="1">
    <source>
        <dbReference type="ARBA" id="ARBA00008945"/>
    </source>
</evidence>
<reference evidence="10 11" key="1">
    <citation type="journal article" date="2015" name="Nature">
        <title>rRNA introns, odd ribosomes, and small enigmatic genomes across a large radiation of phyla.</title>
        <authorList>
            <person name="Brown C.T."/>
            <person name="Hug L.A."/>
            <person name="Thomas B.C."/>
            <person name="Sharon I."/>
            <person name="Castelle C.J."/>
            <person name="Singh A."/>
            <person name="Wilkins M.J."/>
            <person name="Williams K.H."/>
            <person name="Banfield J.F."/>
        </authorList>
    </citation>
    <scope>NUCLEOTIDE SEQUENCE [LARGE SCALE GENOMIC DNA]</scope>
</reference>
<dbReference type="PATRIC" id="fig|1619100.3.peg.711"/>
<dbReference type="EMBL" id="LBWK01000002">
    <property type="protein sequence ID" value="KKR05657.1"/>
    <property type="molecule type" value="Genomic_DNA"/>
</dbReference>
<dbReference type="InterPro" id="IPR014721">
    <property type="entry name" value="Ribsml_uS5_D2-typ_fold_subgr"/>
</dbReference>
<dbReference type="GO" id="GO:1990904">
    <property type="term" value="C:ribonucleoprotein complex"/>
    <property type="evidence" value="ECO:0007669"/>
    <property type="project" value="UniProtKB-UniRule"/>
</dbReference>
<dbReference type="Gene3D" id="3.30.160.20">
    <property type="match status" value="1"/>
</dbReference>
<keyword evidence="3 6" id="KW-0687">Ribonucleoprotein</keyword>
<evidence type="ECO:0000256" key="3">
    <source>
        <dbReference type="ARBA" id="ARBA00023274"/>
    </source>
</evidence>
<comment type="similarity">
    <text evidence="1 7">Belongs to the universal ribosomal protein uS5 family.</text>
</comment>
<dbReference type="InterPro" id="IPR000851">
    <property type="entry name" value="Ribosomal_uS5"/>
</dbReference>
<organism evidence="10 11">
    <name type="scientific">candidate division WS6 bacterium GW2011_GWF2_39_15</name>
    <dbReference type="NCBI Taxonomy" id="1619100"/>
    <lineage>
        <taxon>Bacteria</taxon>
        <taxon>Candidatus Dojkabacteria</taxon>
    </lineage>
</organism>
<sequence length="225" mass="25183">MENRRHEQKNYEKKAVTIRRVAKVTAGGKRLRFSAMVVAGDKNGSVGIALGRGVDTRSAMEKAERRAAKNMKKIQVIGDTIPHEIRMKHGAAQVLLRPAKPGAGIIAGSASRTVLEMAGIQNVYCKQLGSNDIISNTYCTFNALMALRKDRVLKRMRIMQERIGLKEKMDEERKAQEAKRRKSQKNTGRDSRDNRGNNRGGGRGNNRNNINTNRNAVRKTTTKKK</sequence>
<proteinExistence type="inferred from homology"/>
<dbReference type="AlphaFoldDB" id="A0A0G0QVL8"/>
<dbReference type="FunFam" id="3.30.230.10:FF:000002">
    <property type="entry name" value="30S ribosomal protein S5"/>
    <property type="match status" value="1"/>
</dbReference>
<dbReference type="Proteomes" id="UP000034799">
    <property type="component" value="Unassembled WGS sequence"/>
</dbReference>
<accession>A0A0G0QVL8</accession>
<evidence type="ECO:0000256" key="5">
    <source>
        <dbReference type="ARBA" id="ARBA00035519"/>
    </source>
</evidence>
<dbReference type="PANTHER" id="PTHR48277">
    <property type="entry name" value="MITOCHONDRIAL RIBOSOMAL PROTEIN S5"/>
    <property type="match status" value="1"/>
</dbReference>
<dbReference type="InterPro" id="IPR013810">
    <property type="entry name" value="Ribosomal_uS5_N"/>
</dbReference>
<dbReference type="GO" id="GO:0003735">
    <property type="term" value="F:structural constituent of ribosome"/>
    <property type="evidence" value="ECO:0007669"/>
    <property type="project" value="UniProtKB-UniRule"/>
</dbReference>
<evidence type="ECO:0000256" key="8">
    <source>
        <dbReference type="SAM" id="MobiDB-lite"/>
    </source>
</evidence>
<dbReference type="Pfam" id="PF03719">
    <property type="entry name" value="Ribosomal_S5_C"/>
    <property type="match status" value="1"/>
</dbReference>
<feature type="compositionally biased region" description="Basic and acidic residues" evidence="8">
    <location>
        <begin position="168"/>
        <end position="178"/>
    </location>
</feature>
<dbReference type="STRING" id="1619100.UT34_C0002G0164"/>
<dbReference type="InterPro" id="IPR005324">
    <property type="entry name" value="Ribosomal_uS5_C"/>
</dbReference>
<dbReference type="PROSITE" id="PS50881">
    <property type="entry name" value="S5_DSRBD"/>
    <property type="match status" value="1"/>
</dbReference>
<evidence type="ECO:0000256" key="4">
    <source>
        <dbReference type="ARBA" id="ARBA00035255"/>
    </source>
</evidence>
<dbReference type="Gene3D" id="3.30.230.10">
    <property type="match status" value="1"/>
</dbReference>
<gene>
    <name evidence="10" type="ORF">UT34_C0002G0164</name>
</gene>
<evidence type="ECO:0000256" key="2">
    <source>
        <dbReference type="ARBA" id="ARBA00022980"/>
    </source>
</evidence>
<evidence type="ECO:0000313" key="11">
    <source>
        <dbReference type="Proteomes" id="UP000034799"/>
    </source>
</evidence>
<dbReference type="Pfam" id="PF00333">
    <property type="entry name" value="Ribosomal_S5"/>
    <property type="match status" value="1"/>
</dbReference>
<feature type="region of interest" description="Disordered" evidence="8">
    <location>
        <begin position="168"/>
        <end position="225"/>
    </location>
</feature>
<comment type="caution">
    <text evidence="10">The sequence shown here is derived from an EMBL/GenBank/DDBJ whole genome shotgun (WGS) entry which is preliminary data.</text>
</comment>
<dbReference type="SUPFAM" id="SSF54211">
    <property type="entry name" value="Ribosomal protein S5 domain 2-like"/>
    <property type="match status" value="1"/>
</dbReference>
<evidence type="ECO:0000256" key="7">
    <source>
        <dbReference type="RuleBase" id="RU003823"/>
    </source>
</evidence>
<dbReference type="PANTHER" id="PTHR48277:SF1">
    <property type="entry name" value="MITOCHONDRIAL RIBOSOMAL PROTEIN S5"/>
    <property type="match status" value="1"/>
</dbReference>
<dbReference type="GO" id="GO:0003723">
    <property type="term" value="F:RNA binding"/>
    <property type="evidence" value="ECO:0007669"/>
    <property type="project" value="InterPro"/>
</dbReference>
<dbReference type="GO" id="GO:0005840">
    <property type="term" value="C:ribosome"/>
    <property type="evidence" value="ECO:0007669"/>
    <property type="project" value="UniProtKB-KW"/>
</dbReference>
<feature type="domain" description="S5 DRBM" evidence="9">
    <location>
        <begin position="11"/>
        <end position="74"/>
    </location>
</feature>
<evidence type="ECO:0000256" key="6">
    <source>
        <dbReference type="PROSITE-ProRule" id="PRU00268"/>
    </source>
</evidence>